<protein>
    <submittedName>
        <fullName evidence="8">Membrane protein</fullName>
    </submittedName>
</protein>
<dbReference type="InterPro" id="IPR012944">
    <property type="entry name" value="SusD_RagB_dom"/>
</dbReference>
<gene>
    <name evidence="8" type="ORF">GCM10011514_46690</name>
</gene>
<dbReference type="RefSeq" id="WP_188770021.1">
    <property type="nucleotide sequence ID" value="NZ_BMKK01000013.1"/>
</dbReference>
<name>A0A916Z5I6_9BACT</name>
<dbReference type="EMBL" id="BMKK01000013">
    <property type="protein sequence ID" value="GGD77416.1"/>
    <property type="molecule type" value="Genomic_DNA"/>
</dbReference>
<dbReference type="PROSITE" id="PS51257">
    <property type="entry name" value="PROKAR_LIPOPROTEIN"/>
    <property type="match status" value="1"/>
</dbReference>
<evidence type="ECO:0000313" key="8">
    <source>
        <dbReference type="EMBL" id="GGD77416.1"/>
    </source>
</evidence>
<dbReference type="SUPFAM" id="SSF48452">
    <property type="entry name" value="TPR-like"/>
    <property type="match status" value="1"/>
</dbReference>
<dbReference type="AlphaFoldDB" id="A0A916Z5I6"/>
<sequence length="560" mass="62914">MKLNNILKPIKIFGVVALLFTSQSCKDILDETVVSGIGNDYINTPKGFEDAVKSAYSSLRYYYGTQQGLTMTEYGTDIYATGADGGYKGFHFYDTQLQPTVDYLGNTWDELYRGINTCNAVIDRAPAATVTEAIKKLRVAEAKFLRAHYYYILHQQFGGVDLRLTETLAPTKETKRASDAEMYAAIIKDLNEAIPALEAKAQSSDYGRATKPAAETLLAKVYLAKGYSSAKAADDFTKAAELCKTVTTAYGYKLLDDFASVFDENNQVNSEVVFAVQYTSDLLTNLTNTVAAANGGNNLHLFFGMQYDVQPGMKRDIFYGRPFKRLRPTAYLLDVCFKDRTNDSRYKKTFRDTWLSNNPGTNLNASFDNSKSKISFAAGDTAIFIPGYEMSKEERAKKKYQVLVPSAYSEALFPTLTKFFDTKRPDLTWEPGSRDYFVFRLADVYLMLAEAQLKAGNVSEATKAINMVRQRAGWPGKKDAMLITDKEMTMDFLIEERARELAGEQTRWLDLKRWGLLVDRVKKYNPQAATNIADKHYVRPIPQTQIDRSNAGVFAQNPGY</sequence>
<evidence type="ECO:0000259" key="6">
    <source>
        <dbReference type="Pfam" id="PF07980"/>
    </source>
</evidence>
<evidence type="ECO:0000256" key="1">
    <source>
        <dbReference type="ARBA" id="ARBA00004442"/>
    </source>
</evidence>
<evidence type="ECO:0000256" key="3">
    <source>
        <dbReference type="ARBA" id="ARBA00022729"/>
    </source>
</evidence>
<dbReference type="Pfam" id="PF14322">
    <property type="entry name" value="SusD-like_3"/>
    <property type="match status" value="1"/>
</dbReference>
<evidence type="ECO:0000256" key="5">
    <source>
        <dbReference type="ARBA" id="ARBA00023237"/>
    </source>
</evidence>
<feature type="domain" description="RagB/SusD" evidence="6">
    <location>
        <begin position="330"/>
        <end position="560"/>
    </location>
</feature>
<comment type="subcellular location">
    <subcellularLocation>
        <location evidence="1">Cell outer membrane</location>
    </subcellularLocation>
</comment>
<feature type="domain" description="SusD-like N-terminal" evidence="7">
    <location>
        <begin position="87"/>
        <end position="223"/>
    </location>
</feature>
<dbReference type="InterPro" id="IPR011990">
    <property type="entry name" value="TPR-like_helical_dom_sf"/>
</dbReference>
<dbReference type="GO" id="GO:0009279">
    <property type="term" value="C:cell outer membrane"/>
    <property type="evidence" value="ECO:0007669"/>
    <property type="project" value="UniProtKB-SubCell"/>
</dbReference>
<evidence type="ECO:0000259" key="7">
    <source>
        <dbReference type="Pfam" id="PF14322"/>
    </source>
</evidence>
<keyword evidence="5" id="KW-0998">Cell outer membrane</keyword>
<dbReference type="Pfam" id="PF07980">
    <property type="entry name" value="SusD_RagB"/>
    <property type="match status" value="1"/>
</dbReference>
<reference evidence="8" key="1">
    <citation type="journal article" date="2014" name="Int. J. Syst. Evol. Microbiol.">
        <title>Complete genome sequence of Corynebacterium casei LMG S-19264T (=DSM 44701T), isolated from a smear-ripened cheese.</title>
        <authorList>
            <consortium name="US DOE Joint Genome Institute (JGI-PGF)"/>
            <person name="Walter F."/>
            <person name="Albersmeier A."/>
            <person name="Kalinowski J."/>
            <person name="Ruckert C."/>
        </authorList>
    </citation>
    <scope>NUCLEOTIDE SEQUENCE</scope>
    <source>
        <strain evidence="8">CGMCC 1.15958</strain>
    </source>
</reference>
<dbReference type="Gene3D" id="1.25.40.390">
    <property type="match status" value="1"/>
</dbReference>
<keyword evidence="3" id="KW-0732">Signal</keyword>
<dbReference type="Proteomes" id="UP000609064">
    <property type="component" value="Unassembled WGS sequence"/>
</dbReference>
<organism evidence="8 9">
    <name type="scientific">Emticicia aquatilis</name>
    <dbReference type="NCBI Taxonomy" id="1537369"/>
    <lineage>
        <taxon>Bacteria</taxon>
        <taxon>Pseudomonadati</taxon>
        <taxon>Bacteroidota</taxon>
        <taxon>Cytophagia</taxon>
        <taxon>Cytophagales</taxon>
        <taxon>Leadbetterellaceae</taxon>
        <taxon>Emticicia</taxon>
    </lineage>
</organism>
<reference evidence="8" key="2">
    <citation type="submission" date="2020-09" db="EMBL/GenBank/DDBJ databases">
        <authorList>
            <person name="Sun Q."/>
            <person name="Zhou Y."/>
        </authorList>
    </citation>
    <scope>NUCLEOTIDE SEQUENCE</scope>
    <source>
        <strain evidence="8">CGMCC 1.15958</strain>
    </source>
</reference>
<accession>A0A916Z5I6</accession>
<dbReference type="InterPro" id="IPR033985">
    <property type="entry name" value="SusD-like_N"/>
</dbReference>
<evidence type="ECO:0000313" key="9">
    <source>
        <dbReference type="Proteomes" id="UP000609064"/>
    </source>
</evidence>
<keyword evidence="4" id="KW-0472">Membrane</keyword>
<keyword evidence="9" id="KW-1185">Reference proteome</keyword>
<proteinExistence type="inferred from homology"/>
<evidence type="ECO:0000256" key="4">
    <source>
        <dbReference type="ARBA" id="ARBA00023136"/>
    </source>
</evidence>
<comment type="similarity">
    <text evidence="2">Belongs to the SusD family.</text>
</comment>
<comment type="caution">
    <text evidence="8">The sequence shown here is derived from an EMBL/GenBank/DDBJ whole genome shotgun (WGS) entry which is preliminary data.</text>
</comment>
<evidence type="ECO:0000256" key="2">
    <source>
        <dbReference type="ARBA" id="ARBA00006275"/>
    </source>
</evidence>